<proteinExistence type="predicted"/>
<keyword evidence="2" id="KW-0238">DNA-binding</keyword>
<reference evidence="5" key="1">
    <citation type="journal article" date="2021" name="Proc. Natl. Acad. Sci. U.S.A.">
        <title>A Catalog of Tens of Thousands of Viruses from Human Metagenomes Reveals Hidden Associations with Chronic Diseases.</title>
        <authorList>
            <person name="Tisza M.J."/>
            <person name="Buck C.B."/>
        </authorList>
    </citation>
    <scope>NUCLEOTIDE SEQUENCE</scope>
    <source>
        <strain evidence="5">Ct2AC8</strain>
    </source>
</reference>
<evidence type="ECO:0000259" key="4">
    <source>
        <dbReference type="PROSITE" id="PS50943"/>
    </source>
</evidence>
<dbReference type="GO" id="GO:0003677">
    <property type="term" value="F:DNA binding"/>
    <property type="evidence" value="ECO:0007669"/>
    <property type="project" value="UniProtKB-KW"/>
</dbReference>
<dbReference type="InterPro" id="IPR039418">
    <property type="entry name" value="LexA-like"/>
</dbReference>
<dbReference type="PANTHER" id="PTHR40661">
    <property type="match status" value="1"/>
</dbReference>
<organism evidence="5">
    <name type="scientific">Myoviridae sp. ct2AC8</name>
    <dbReference type="NCBI Taxonomy" id="2827655"/>
    <lineage>
        <taxon>Viruses</taxon>
        <taxon>Duplodnaviria</taxon>
        <taxon>Heunggongvirae</taxon>
        <taxon>Uroviricota</taxon>
        <taxon>Caudoviricetes</taxon>
    </lineage>
</organism>
<dbReference type="SUPFAM" id="SSF47413">
    <property type="entry name" value="lambda repressor-like DNA-binding domains"/>
    <property type="match status" value="1"/>
</dbReference>
<name>A0A8S5TPW6_9CAUD</name>
<evidence type="ECO:0000256" key="2">
    <source>
        <dbReference type="ARBA" id="ARBA00023125"/>
    </source>
</evidence>
<sequence>MAEHEKVETLSNKVTTRLKDILDNDFPNRESAAIVVGKDKDMISRYASGKSVPPFDAIIKIAKFANVSLDWLAFGRGEKYEKNNSSLPSDVKKIKVYDITVSAGSGCFVDDEYVHSTIILSKEFLDIYGLSDHYVGVFISGDSMMPKLMTSDTAIIDTDVTTLENDDIYVFSYENHCYIKQLQKMGREIRVKSLNPNYESWTIVPEVEGDKFKIIGKLALVIKKP</sequence>
<dbReference type="InterPro" id="IPR010982">
    <property type="entry name" value="Lambda_DNA-bd_dom_sf"/>
</dbReference>
<evidence type="ECO:0000256" key="1">
    <source>
        <dbReference type="ARBA" id="ARBA00023015"/>
    </source>
</evidence>
<dbReference type="Gene3D" id="2.10.109.10">
    <property type="entry name" value="Umud Fragment, subunit A"/>
    <property type="match status" value="1"/>
</dbReference>
<accession>A0A8S5TPW6</accession>
<dbReference type="InterPro" id="IPR015927">
    <property type="entry name" value="Peptidase_S24_S26A/B/C"/>
</dbReference>
<dbReference type="InterPro" id="IPR036286">
    <property type="entry name" value="LexA/Signal_pep-like_sf"/>
</dbReference>
<keyword evidence="1" id="KW-0805">Transcription regulation</keyword>
<feature type="domain" description="HTH cro/C1-type" evidence="4">
    <location>
        <begin position="37"/>
        <end position="72"/>
    </location>
</feature>
<dbReference type="CDD" id="cd06529">
    <property type="entry name" value="S24_LexA-like"/>
    <property type="match status" value="1"/>
</dbReference>
<evidence type="ECO:0000313" key="5">
    <source>
        <dbReference type="EMBL" id="DAF65155.1"/>
    </source>
</evidence>
<dbReference type="EMBL" id="BK032875">
    <property type="protein sequence ID" value="DAF65155.1"/>
    <property type="molecule type" value="Genomic_DNA"/>
</dbReference>
<protein>
    <submittedName>
        <fullName evidence="5">Repressor protein CI</fullName>
    </submittedName>
</protein>
<dbReference type="CDD" id="cd00093">
    <property type="entry name" value="HTH_XRE"/>
    <property type="match status" value="1"/>
</dbReference>
<dbReference type="PROSITE" id="PS50943">
    <property type="entry name" value="HTH_CROC1"/>
    <property type="match status" value="1"/>
</dbReference>
<dbReference type="InterPro" id="IPR001387">
    <property type="entry name" value="Cro/C1-type_HTH"/>
</dbReference>
<dbReference type="Gene3D" id="1.10.260.40">
    <property type="entry name" value="lambda repressor-like DNA-binding domains"/>
    <property type="match status" value="1"/>
</dbReference>
<keyword evidence="3" id="KW-0804">Transcription</keyword>
<evidence type="ECO:0000256" key="3">
    <source>
        <dbReference type="ARBA" id="ARBA00023163"/>
    </source>
</evidence>
<dbReference type="Pfam" id="PF00717">
    <property type="entry name" value="Peptidase_S24"/>
    <property type="match status" value="1"/>
</dbReference>
<dbReference type="PANTHER" id="PTHR40661:SF3">
    <property type="entry name" value="FELS-1 PROPHAGE TRANSCRIPTIONAL REGULATOR"/>
    <property type="match status" value="1"/>
</dbReference>
<dbReference type="Pfam" id="PF01381">
    <property type="entry name" value="HTH_3"/>
    <property type="match status" value="1"/>
</dbReference>
<dbReference type="SUPFAM" id="SSF51306">
    <property type="entry name" value="LexA/Signal peptidase"/>
    <property type="match status" value="1"/>
</dbReference>